<reference evidence="1" key="2">
    <citation type="journal article" date="2021" name="PeerJ">
        <title>Extensive microbial diversity within the chicken gut microbiome revealed by metagenomics and culture.</title>
        <authorList>
            <person name="Gilroy R."/>
            <person name="Ravi A."/>
            <person name="Getino M."/>
            <person name="Pursley I."/>
            <person name="Horton D.L."/>
            <person name="Alikhan N.F."/>
            <person name="Baker D."/>
            <person name="Gharbi K."/>
            <person name="Hall N."/>
            <person name="Watson M."/>
            <person name="Adriaenssens E.M."/>
            <person name="Foster-Nyarko E."/>
            <person name="Jarju S."/>
            <person name="Secka A."/>
            <person name="Antonio M."/>
            <person name="Oren A."/>
            <person name="Chaudhuri R.R."/>
            <person name="La Ragione R."/>
            <person name="Hildebrand F."/>
            <person name="Pallen M.J."/>
        </authorList>
    </citation>
    <scope>NUCLEOTIDE SEQUENCE</scope>
    <source>
        <strain evidence="1">ChiHcec3-11533</strain>
    </source>
</reference>
<organism evidence="1 2">
    <name type="scientific">Candidatus Pullichristensenella excrementigallinarum</name>
    <dbReference type="NCBI Taxonomy" id="2840907"/>
    <lineage>
        <taxon>Bacteria</taxon>
        <taxon>Bacillati</taxon>
        <taxon>Bacillota</taxon>
        <taxon>Clostridia</taxon>
        <taxon>Candidatus Pullichristensenella</taxon>
    </lineage>
</organism>
<name>A0A9D1IAN7_9FIRM</name>
<evidence type="ECO:0000313" key="2">
    <source>
        <dbReference type="Proteomes" id="UP000824072"/>
    </source>
</evidence>
<comment type="caution">
    <text evidence="1">The sequence shown here is derived from an EMBL/GenBank/DDBJ whole genome shotgun (WGS) entry which is preliminary data.</text>
</comment>
<proteinExistence type="predicted"/>
<dbReference type="AlphaFoldDB" id="A0A9D1IAN7"/>
<sequence>MDELQSILREFAASEWELISIPAQQWLAGNPDKEALRRAIRQADDLCGNCGCKLDPLYIRAL</sequence>
<accession>A0A9D1IAN7</accession>
<dbReference type="EMBL" id="DVMU01000092">
    <property type="protein sequence ID" value="HIU33767.1"/>
    <property type="molecule type" value="Genomic_DNA"/>
</dbReference>
<dbReference type="Proteomes" id="UP000824072">
    <property type="component" value="Unassembled WGS sequence"/>
</dbReference>
<reference evidence="1" key="1">
    <citation type="submission" date="2020-10" db="EMBL/GenBank/DDBJ databases">
        <authorList>
            <person name="Gilroy R."/>
        </authorList>
    </citation>
    <scope>NUCLEOTIDE SEQUENCE</scope>
    <source>
        <strain evidence="1">ChiHcec3-11533</strain>
    </source>
</reference>
<evidence type="ECO:0000313" key="1">
    <source>
        <dbReference type="EMBL" id="HIU33767.1"/>
    </source>
</evidence>
<gene>
    <name evidence="1" type="ORF">IAB02_04320</name>
</gene>
<protein>
    <submittedName>
        <fullName evidence="1">Uncharacterized protein</fullName>
    </submittedName>
</protein>